<evidence type="ECO:0000256" key="4">
    <source>
        <dbReference type="ARBA" id="ARBA00022833"/>
    </source>
</evidence>
<keyword evidence="4 6" id="KW-0862">Zinc</keyword>
<feature type="domain" description="Oligopeptidase F N-terminal" evidence="8">
    <location>
        <begin position="115"/>
        <end position="182"/>
    </location>
</feature>
<organism evidence="9 10">
    <name type="scientific">Dehalobacter restrictus</name>
    <dbReference type="NCBI Taxonomy" id="55583"/>
    <lineage>
        <taxon>Bacteria</taxon>
        <taxon>Bacillati</taxon>
        <taxon>Bacillota</taxon>
        <taxon>Clostridia</taxon>
        <taxon>Eubacteriales</taxon>
        <taxon>Desulfitobacteriaceae</taxon>
        <taxon>Dehalobacter</taxon>
    </lineage>
</organism>
<dbReference type="PANTHER" id="PTHR11804">
    <property type="entry name" value="PROTEASE M3 THIMET OLIGOPEPTIDASE-RELATED"/>
    <property type="match status" value="1"/>
</dbReference>
<dbReference type="Gene3D" id="1.10.287.830">
    <property type="entry name" value="putative peptidase helix hairpin domain like"/>
    <property type="match status" value="1"/>
</dbReference>
<evidence type="ECO:0000256" key="1">
    <source>
        <dbReference type="ARBA" id="ARBA00022670"/>
    </source>
</evidence>
<dbReference type="CDD" id="cd09608">
    <property type="entry name" value="M3B_PepF"/>
    <property type="match status" value="1"/>
</dbReference>
<evidence type="ECO:0000256" key="3">
    <source>
        <dbReference type="ARBA" id="ARBA00022801"/>
    </source>
</evidence>
<keyword evidence="2 6" id="KW-0479">Metal-binding</keyword>
<dbReference type="Proteomes" id="UP000430508">
    <property type="component" value="Chromosome"/>
</dbReference>
<dbReference type="EC" id="3.4.24.-" evidence="6"/>
<sequence>MSETLRSREEIPQEYKWRLEDIFASDQDWETMFSETEKMIGLSAKYQGQLAGGADIFVECMEWADRFSLNLEELFTYARMRRDEDNRISRYQGMTDRATMLSVQAGSALSFIVPEILAIPDERFSEIRQDERLQIYHHYLENILRQKQHVLSLAEEKILAETGELASAPSTIFSMANDADLKIGPIKDEEGREIELTKGNFIRYMESKDRRVRQDAFTTMYAAYGKQINSWAAMLGASVKADVFYARVRHYDSAIQSALDDDKVPLSVYDALIQTVHDYLPQFQRYIQLRKKVLGVTELHMYDIYVPFVPEMDTHIPFEEAKSIAREGLKPLGEEYLDILDEGFRSGWIDIYENIGKTSGGYSWGTYSSHPYVLLNHQNTLDSLFTLAHEMGHSLHTYLSNKNQTHLYAGYKIFVAEVASTLNESLVMRHMINASNDSKMKAYLINHYLEQFRGTVFRQTMFAEFEKEIHAAAERNESLTADYLSEIYRDLNLKYFGSDIVLDEQINMEWTRIPHFYNAFYVYKYATGFSAATALAQQIVQEGEPAVQRYLAFLSSGGSDYPIELLRQAGVDMEKPEPVKQALDVFVELLDQLEKLVSE</sequence>
<dbReference type="PANTHER" id="PTHR11804:SF84">
    <property type="entry name" value="SACCHAROLYSIN"/>
    <property type="match status" value="1"/>
</dbReference>
<dbReference type="Gene3D" id="1.20.140.70">
    <property type="entry name" value="Oligopeptidase f, N-terminal domain"/>
    <property type="match status" value="1"/>
</dbReference>
<evidence type="ECO:0000259" key="7">
    <source>
        <dbReference type="Pfam" id="PF01432"/>
    </source>
</evidence>
<dbReference type="InterPro" id="IPR001567">
    <property type="entry name" value="Pept_M3A_M3B_dom"/>
</dbReference>
<reference evidence="9 10" key="1">
    <citation type="submission" date="2019-12" db="EMBL/GenBank/DDBJ databases">
        <title>Sequence classification of anaerobic respiratory reductive dehalogenases: First we see many, then we see few.</title>
        <authorList>
            <person name="Molenda O."/>
            <person name="Puentes Jacome L.A."/>
            <person name="Cao X."/>
            <person name="Nesbo C.L."/>
            <person name="Tang S."/>
            <person name="Morson N."/>
            <person name="Patron J."/>
            <person name="Lomheim L."/>
            <person name="Wishart D.S."/>
            <person name="Edwards E.A."/>
        </authorList>
    </citation>
    <scope>NUCLEOTIDE SEQUENCE [LARGE SCALE GENOMIC DNA]</scope>
    <source>
        <strain evidence="9 10">12DCA</strain>
    </source>
</reference>
<dbReference type="InterPro" id="IPR013647">
    <property type="entry name" value="OligopepF_N_dom"/>
</dbReference>
<dbReference type="GO" id="GO:0004222">
    <property type="term" value="F:metalloendopeptidase activity"/>
    <property type="evidence" value="ECO:0007669"/>
    <property type="project" value="UniProtKB-UniRule"/>
</dbReference>
<name>A0A857DHE3_9FIRM</name>
<protein>
    <recommendedName>
        <fullName evidence="6">Oligopeptidase F</fullName>
        <ecNumber evidence="6">3.4.24.-</ecNumber>
    </recommendedName>
</protein>
<dbReference type="Gene3D" id="1.10.1370.20">
    <property type="entry name" value="Oligoendopeptidase f, C-terminal domain"/>
    <property type="match status" value="1"/>
</dbReference>
<feature type="domain" description="Peptidase M3A/M3B catalytic" evidence="7">
    <location>
        <begin position="204"/>
        <end position="583"/>
    </location>
</feature>
<evidence type="ECO:0000313" key="9">
    <source>
        <dbReference type="EMBL" id="QHA00317.1"/>
    </source>
</evidence>
<comment type="cofactor">
    <cofactor evidence="6">
        <name>Zn(2+)</name>
        <dbReference type="ChEBI" id="CHEBI:29105"/>
    </cofactor>
    <text evidence="6">Binds 1 zinc ion.</text>
</comment>
<comment type="function">
    <text evidence="6">Has oligopeptidase activity and degrades a variety of small bioactive peptides.</text>
</comment>
<dbReference type="Pfam" id="PF01432">
    <property type="entry name" value="Peptidase_M3"/>
    <property type="match status" value="1"/>
</dbReference>
<evidence type="ECO:0000259" key="8">
    <source>
        <dbReference type="Pfam" id="PF08439"/>
    </source>
</evidence>
<dbReference type="InterPro" id="IPR045090">
    <property type="entry name" value="Pept_M3A_M3B"/>
</dbReference>
<evidence type="ECO:0000256" key="2">
    <source>
        <dbReference type="ARBA" id="ARBA00022723"/>
    </source>
</evidence>
<dbReference type="GO" id="GO:0006518">
    <property type="term" value="P:peptide metabolic process"/>
    <property type="evidence" value="ECO:0007669"/>
    <property type="project" value="TreeGrafter"/>
</dbReference>
<keyword evidence="3 6" id="KW-0378">Hydrolase</keyword>
<dbReference type="InterPro" id="IPR042088">
    <property type="entry name" value="OligoPept_F_C"/>
</dbReference>
<dbReference type="RefSeq" id="WP_019225771.1">
    <property type="nucleotide sequence ID" value="NZ_CP046996.1"/>
</dbReference>
<dbReference type="EMBL" id="CP046996">
    <property type="protein sequence ID" value="QHA00317.1"/>
    <property type="molecule type" value="Genomic_DNA"/>
</dbReference>
<dbReference type="Pfam" id="PF08439">
    <property type="entry name" value="Peptidase_M3_N"/>
    <property type="match status" value="1"/>
</dbReference>
<keyword evidence="1 6" id="KW-0645">Protease</keyword>
<evidence type="ECO:0000256" key="5">
    <source>
        <dbReference type="ARBA" id="ARBA00023049"/>
    </source>
</evidence>
<gene>
    <name evidence="9" type="primary">pepF</name>
    <name evidence="9" type="ORF">GQ588_06555</name>
</gene>
<dbReference type="InterPro" id="IPR004438">
    <property type="entry name" value="Peptidase_M3B"/>
</dbReference>
<dbReference type="GO" id="GO:0006508">
    <property type="term" value="P:proteolysis"/>
    <property type="evidence" value="ECO:0007669"/>
    <property type="project" value="UniProtKB-KW"/>
</dbReference>
<accession>A0A857DHE3</accession>
<dbReference type="AlphaFoldDB" id="A0A857DHE3"/>
<evidence type="ECO:0000313" key="10">
    <source>
        <dbReference type="Proteomes" id="UP000430508"/>
    </source>
</evidence>
<dbReference type="SUPFAM" id="SSF55486">
    <property type="entry name" value="Metalloproteases ('zincins'), catalytic domain"/>
    <property type="match status" value="1"/>
</dbReference>
<dbReference type="NCBIfam" id="TIGR00181">
    <property type="entry name" value="pepF"/>
    <property type="match status" value="1"/>
</dbReference>
<dbReference type="GO" id="GO:0046872">
    <property type="term" value="F:metal ion binding"/>
    <property type="evidence" value="ECO:0007669"/>
    <property type="project" value="UniProtKB-UniRule"/>
</dbReference>
<evidence type="ECO:0000256" key="6">
    <source>
        <dbReference type="RuleBase" id="RU368091"/>
    </source>
</evidence>
<keyword evidence="5 6" id="KW-0482">Metalloprotease</keyword>
<proteinExistence type="inferred from homology"/>
<comment type="similarity">
    <text evidence="6">Belongs to the peptidase M3B family.</text>
</comment>